<protein>
    <submittedName>
        <fullName evidence="1">Uncharacterized protein</fullName>
    </submittedName>
</protein>
<organism evidence="1 2">
    <name type="scientific">Hypothenemus hampei</name>
    <name type="common">Coffee berry borer</name>
    <dbReference type="NCBI Taxonomy" id="57062"/>
    <lineage>
        <taxon>Eukaryota</taxon>
        <taxon>Metazoa</taxon>
        <taxon>Ecdysozoa</taxon>
        <taxon>Arthropoda</taxon>
        <taxon>Hexapoda</taxon>
        <taxon>Insecta</taxon>
        <taxon>Pterygota</taxon>
        <taxon>Neoptera</taxon>
        <taxon>Endopterygota</taxon>
        <taxon>Coleoptera</taxon>
        <taxon>Polyphaga</taxon>
        <taxon>Cucujiformia</taxon>
        <taxon>Curculionidae</taxon>
        <taxon>Scolytinae</taxon>
        <taxon>Hypothenemus</taxon>
    </lineage>
</organism>
<accession>A0ABD1DZW9</accession>
<dbReference type="Proteomes" id="UP001566132">
    <property type="component" value="Unassembled WGS sequence"/>
</dbReference>
<keyword evidence="2" id="KW-1185">Reference proteome</keyword>
<comment type="caution">
    <text evidence="1">The sequence shown here is derived from an EMBL/GenBank/DDBJ whole genome shotgun (WGS) entry which is preliminary data.</text>
</comment>
<dbReference type="AlphaFoldDB" id="A0ABD1DZW9"/>
<evidence type="ECO:0000313" key="2">
    <source>
        <dbReference type="Proteomes" id="UP001566132"/>
    </source>
</evidence>
<dbReference type="EMBL" id="JBDJPC010000016">
    <property type="protein sequence ID" value="KAL1487957.1"/>
    <property type="molecule type" value="Genomic_DNA"/>
</dbReference>
<proteinExistence type="predicted"/>
<gene>
    <name evidence="1" type="ORF">ABEB36_015338</name>
</gene>
<reference evidence="1 2" key="1">
    <citation type="submission" date="2024-05" db="EMBL/GenBank/DDBJ databases">
        <title>Genetic variation in Jamaican populations of the coffee berry borer (Hypothenemus hampei).</title>
        <authorList>
            <person name="Errbii M."/>
            <person name="Myrie A."/>
        </authorList>
    </citation>
    <scope>NUCLEOTIDE SEQUENCE [LARGE SCALE GENOMIC DNA]</scope>
    <source>
        <strain evidence="1">JA-Hopewell-2020-01-JO</strain>
        <tissue evidence="1">Whole body</tissue>
    </source>
</reference>
<sequence>MVWGPNRRRKTLFLDRIATSSVCGARDCMITARQDGGIPLFCRASLTTLQPPGNTLCSVDRKGVDGYGVWIRQPRDISGAFMIYLGRKEVHCWGAPLLGNDFELPFCFGCWSSGLIVSFIIILGANERGVHPYVPFFTKLPQLSSYLRQSWVSYAAHFIYTSNGGGIVDFQKY</sequence>
<name>A0ABD1DZW9_HYPHA</name>
<evidence type="ECO:0000313" key="1">
    <source>
        <dbReference type="EMBL" id="KAL1487957.1"/>
    </source>
</evidence>